<dbReference type="Pfam" id="PF00015">
    <property type="entry name" value="MCPsignal"/>
    <property type="match status" value="1"/>
</dbReference>
<keyword evidence="4" id="KW-0472">Membrane</keyword>
<evidence type="ECO:0000256" key="2">
    <source>
        <dbReference type="ARBA" id="ARBA00029447"/>
    </source>
</evidence>
<reference evidence="6 7" key="1">
    <citation type="submission" date="2017-10" db="EMBL/GenBank/DDBJ databases">
        <title>Genomics of the genus Arcobacter.</title>
        <authorList>
            <person name="Perez-Cataluna A."/>
            <person name="Figueras M.J."/>
        </authorList>
    </citation>
    <scope>NUCLEOTIDE SEQUENCE [LARGE SCALE GENOMIC DNA]</scope>
    <source>
        <strain evidence="6 7">CECT 8987</strain>
    </source>
</reference>
<name>A0A4Q0XMG6_9BACT</name>
<evidence type="ECO:0000313" key="6">
    <source>
        <dbReference type="EMBL" id="RXJ54484.1"/>
    </source>
</evidence>
<comment type="caution">
    <text evidence="6">The sequence shown here is derived from an EMBL/GenBank/DDBJ whole genome shotgun (WGS) entry which is preliminary data.</text>
</comment>
<dbReference type="GO" id="GO:0006935">
    <property type="term" value="P:chemotaxis"/>
    <property type="evidence" value="ECO:0007669"/>
    <property type="project" value="UniProtKB-KW"/>
</dbReference>
<gene>
    <name evidence="6" type="ORF">CRV04_11875</name>
</gene>
<dbReference type="SUPFAM" id="SSF58104">
    <property type="entry name" value="Methyl-accepting chemotaxis protein (MCP) signaling domain"/>
    <property type="match status" value="1"/>
</dbReference>
<evidence type="ECO:0000259" key="5">
    <source>
        <dbReference type="PROSITE" id="PS50111"/>
    </source>
</evidence>
<dbReference type="InterPro" id="IPR051310">
    <property type="entry name" value="MCP_chemotaxis"/>
</dbReference>
<feature type="domain" description="Methyl-accepting transducer" evidence="5">
    <location>
        <begin position="358"/>
        <end position="587"/>
    </location>
</feature>
<evidence type="ECO:0000313" key="7">
    <source>
        <dbReference type="Proteomes" id="UP000290657"/>
    </source>
</evidence>
<keyword evidence="7" id="KW-1185">Reference proteome</keyword>
<accession>A0A4Q0XMG6</accession>
<dbReference type="GO" id="GO:0007165">
    <property type="term" value="P:signal transduction"/>
    <property type="evidence" value="ECO:0007669"/>
    <property type="project" value="UniProtKB-KW"/>
</dbReference>
<evidence type="ECO:0000256" key="3">
    <source>
        <dbReference type="PROSITE-ProRule" id="PRU00284"/>
    </source>
</evidence>
<comment type="similarity">
    <text evidence="2">Belongs to the methyl-accepting chemotaxis (MCP) protein family.</text>
</comment>
<evidence type="ECO:0000256" key="1">
    <source>
        <dbReference type="ARBA" id="ARBA00022500"/>
    </source>
</evidence>
<keyword evidence="4" id="KW-0812">Transmembrane</keyword>
<dbReference type="Gene3D" id="1.10.287.950">
    <property type="entry name" value="Methyl-accepting chemotaxis protein"/>
    <property type="match status" value="1"/>
</dbReference>
<dbReference type="AlphaFoldDB" id="A0A4Q0XMG6"/>
<keyword evidence="4" id="KW-1133">Transmembrane helix</keyword>
<organism evidence="6 7">
    <name type="scientific">Candidatus Marinarcus aquaticus</name>
    <dbReference type="NCBI Taxonomy" id="2044504"/>
    <lineage>
        <taxon>Bacteria</taxon>
        <taxon>Pseudomonadati</taxon>
        <taxon>Campylobacterota</taxon>
        <taxon>Epsilonproteobacteria</taxon>
        <taxon>Campylobacterales</taxon>
        <taxon>Arcobacteraceae</taxon>
        <taxon>Candidatus Marinarcus</taxon>
    </lineage>
</organism>
<dbReference type="PANTHER" id="PTHR43531">
    <property type="entry name" value="PROTEIN ICFG"/>
    <property type="match status" value="1"/>
</dbReference>
<dbReference type="PROSITE" id="PS50111">
    <property type="entry name" value="CHEMOTAXIS_TRANSDUC_2"/>
    <property type="match status" value="1"/>
</dbReference>
<dbReference type="RefSeq" id="WP_128997074.1">
    <property type="nucleotide sequence ID" value="NZ_PDKN01000010.1"/>
</dbReference>
<dbReference type="InterPro" id="IPR004089">
    <property type="entry name" value="MCPsignal_dom"/>
</dbReference>
<evidence type="ECO:0000256" key="4">
    <source>
        <dbReference type="SAM" id="Phobius"/>
    </source>
</evidence>
<dbReference type="PANTHER" id="PTHR43531:SF11">
    <property type="entry name" value="METHYL-ACCEPTING CHEMOTAXIS PROTEIN 3"/>
    <property type="match status" value="1"/>
</dbReference>
<dbReference type="SMART" id="SM00283">
    <property type="entry name" value="MA"/>
    <property type="match status" value="1"/>
</dbReference>
<dbReference type="OrthoDB" id="5348717at2"/>
<sequence>MLHNISTRKKLLILPILFVVIQFLSGAIYSYYDHLAEQKTQAANETEHFIAQVLKGRISVYQFLRTPTDEKAQKVVNDFNSLNESVANLKIQLELSENKKLCDEIITASQAYIGYFKEFASKRIDEFSLGEIEESTEVKSIISEMVQIGLQLEAKLDEINTTLVRANEQSNEQLKTILSVIGITSIALFVLITLLLANHIVNTLKSFQNGLLSFFNYLNHVSKEVKMLDGNGKDEFAQMSKVVNENIEKTRMAIEEDSRLIDNVKDIVQEVKCGILYKQIEHDTHSENLHELKVIFNQMLSIMAENICGDMNKIQKALEVFHDLDFRHRIPNPTGKTSQGLNQLAEIINEMLIQNKKNGLILQQSANNLLRNVESLSLASNQAAASLEETAAALEEITSNISNNTENVVRMADFANKLQTSANEGEKLAQETTTSMDDINQEVTAIHEAITVIDQIAFQTNILSLNAAVEAATAGEAGKGFSVVAGEVRNLASRSAEAATEIKNLVESATQKANNGKSIADKMIHGYHDLNHNISETLTLIKDIENASKEQYTGIEQINNAVAELDQQTQSNANVASETKNIAMSTQRIATVIVDNANQKEFLGKEDMDINIIEYDDSIEEEEQYRDK</sequence>
<proteinExistence type="inferred from homology"/>
<dbReference type="Proteomes" id="UP000290657">
    <property type="component" value="Unassembled WGS sequence"/>
</dbReference>
<keyword evidence="3" id="KW-0807">Transducer</keyword>
<feature type="transmembrane region" description="Helical" evidence="4">
    <location>
        <begin position="12"/>
        <end position="32"/>
    </location>
</feature>
<feature type="transmembrane region" description="Helical" evidence="4">
    <location>
        <begin position="177"/>
        <end position="197"/>
    </location>
</feature>
<keyword evidence="1" id="KW-0145">Chemotaxis</keyword>
<protein>
    <submittedName>
        <fullName evidence="6">Chemotaxis protein</fullName>
    </submittedName>
</protein>
<dbReference type="GO" id="GO:0016020">
    <property type="term" value="C:membrane"/>
    <property type="evidence" value="ECO:0007669"/>
    <property type="project" value="InterPro"/>
</dbReference>
<dbReference type="EMBL" id="PDKN01000010">
    <property type="protein sequence ID" value="RXJ54484.1"/>
    <property type="molecule type" value="Genomic_DNA"/>
</dbReference>